<comment type="caution">
    <text evidence="7">The sequence shown here is derived from an EMBL/GenBank/DDBJ whole genome shotgun (WGS) entry which is preliminary data.</text>
</comment>
<keyword evidence="8" id="KW-1185">Reference proteome</keyword>
<dbReference type="PROSITE" id="PS50111">
    <property type="entry name" value="CHEMOTAXIS_TRANSDUC_2"/>
    <property type="match status" value="1"/>
</dbReference>
<dbReference type="Pfam" id="PF00015">
    <property type="entry name" value="MCPsignal"/>
    <property type="match status" value="1"/>
</dbReference>
<dbReference type="PANTHER" id="PTHR43531:SF14">
    <property type="entry name" value="METHYL-ACCEPTING CHEMOTAXIS PROTEIN I-RELATED"/>
    <property type="match status" value="1"/>
</dbReference>
<dbReference type="EMBL" id="POSP01000003">
    <property type="protein sequence ID" value="PND39136.1"/>
    <property type="molecule type" value="Genomic_DNA"/>
</dbReference>
<evidence type="ECO:0000256" key="1">
    <source>
        <dbReference type="ARBA" id="ARBA00004370"/>
    </source>
</evidence>
<dbReference type="AlphaFoldDB" id="A0A2N8L0B4"/>
<dbReference type="Gene3D" id="1.10.287.950">
    <property type="entry name" value="Methyl-accepting chemotaxis protein"/>
    <property type="match status" value="1"/>
</dbReference>
<feature type="domain" description="Methyl-accepting transducer" evidence="6">
    <location>
        <begin position="272"/>
        <end position="501"/>
    </location>
</feature>
<dbReference type="GO" id="GO:0007165">
    <property type="term" value="P:signal transduction"/>
    <property type="evidence" value="ECO:0007669"/>
    <property type="project" value="UniProtKB-KW"/>
</dbReference>
<dbReference type="Proteomes" id="UP000235916">
    <property type="component" value="Unassembled WGS sequence"/>
</dbReference>
<dbReference type="InterPro" id="IPR051310">
    <property type="entry name" value="MCP_chemotaxis"/>
</dbReference>
<evidence type="ECO:0000259" key="6">
    <source>
        <dbReference type="PROSITE" id="PS50111"/>
    </source>
</evidence>
<organism evidence="7 8">
    <name type="scientific">Kinneretia aquatilis</name>
    <dbReference type="NCBI Taxonomy" id="2070761"/>
    <lineage>
        <taxon>Bacteria</taxon>
        <taxon>Pseudomonadati</taxon>
        <taxon>Pseudomonadota</taxon>
        <taxon>Betaproteobacteria</taxon>
        <taxon>Burkholderiales</taxon>
        <taxon>Sphaerotilaceae</taxon>
        <taxon>Roseateles</taxon>
    </lineage>
</organism>
<dbReference type="SMART" id="SM00283">
    <property type="entry name" value="MA"/>
    <property type="match status" value="1"/>
</dbReference>
<dbReference type="PANTHER" id="PTHR43531">
    <property type="entry name" value="PROTEIN ICFG"/>
    <property type="match status" value="1"/>
</dbReference>
<dbReference type="GO" id="GO:0004888">
    <property type="term" value="F:transmembrane signaling receptor activity"/>
    <property type="evidence" value="ECO:0007669"/>
    <property type="project" value="InterPro"/>
</dbReference>
<dbReference type="CDD" id="cd11386">
    <property type="entry name" value="MCP_signal"/>
    <property type="match status" value="1"/>
</dbReference>
<dbReference type="PRINTS" id="PR00260">
    <property type="entry name" value="CHEMTRNSDUCR"/>
</dbReference>
<gene>
    <name evidence="7" type="ORF">C1O66_17470</name>
</gene>
<dbReference type="InterPro" id="IPR004090">
    <property type="entry name" value="Chemotax_Me-accpt_rcpt"/>
</dbReference>
<keyword evidence="5" id="KW-0175">Coiled coil</keyword>
<dbReference type="InterPro" id="IPR024478">
    <property type="entry name" value="HlyB_4HB_MCP"/>
</dbReference>
<dbReference type="FunFam" id="1.10.287.950:FF:000001">
    <property type="entry name" value="Methyl-accepting chemotaxis sensory transducer"/>
    <property type="match status" value="1"/>
</dbReference>
<sequence>MTNKETTIQHTLLTAFAAVILSLSALAGLALWQVHALSAQLQSATQNLVAKLASVASLEAVNLSRAITVRDLALNEDIKVQAQLQAELKTQAEALSALNAELDQTPWTAEQAAQWARLKAGTQTMATLTSPLPGMIDEGRFDEVKALVADKVRPAQLALNQVTAQQRQLVNQEAQQVRAQAEAAIHAAERSRTGIVLGLLLLASASIGISLWVSRRISRQLGAEPQALMRVCQALATGDFSVPLQGRPGSVMDKLEHTRQSLAQLAGGIAQAVQSMSLAAQEISAGNHSLSGRTEQQSSSLQQTAAAMEQMTGSIREAADHSRSATQMADSARSVAELGGQHVQQVVHTMNEIAGASHKIAEIIGVIDGIAFQTNILALNAAVEAARAGEQGRGFAVVASEVRQLAQRSTQAAREIKSMITNSVERVERGNRLVHEAGASMERIVDEVRQVSARIAQVTRAAETQSRDISQINASVSSIDAGTQQNAALVEQTAAAAESLKFHAEKLAQAVAVFRFA</sequence>
<keyword evidence="2" id="KW-0488">Methylation</keyword>
<comment type="subcellular location">
    <subcellularLocation>
        <location evidence="1">Membrane</location>
    </subcellularLocation>
</comment>
<dbReference type="GO" id="GO:0006935">
    <property type="term" value="P:chemotaxis"/>
    <property type="evidence" value="ECO:0007669"/>
    <property type="project" value="InterPro"/>
</dbReference>
<reference evidence="7 8" key="1">
    <citation type="submission" date="2018-01" db="EMBL/GenBank/DDBJ databases">
        <title>Draft genome sequence of Paucibacter aquatile CR182 isolated from freshwater of the Nakdong River.</title>
        <authorList>
            <person name="Choi A."/>
            <person name="Chung E.J."/>
        </authorList>
    </citation>
    <scope>NUCLEOTIDE SEQUENCE [LARGE SCALE GENOMIC DNA]</scope>
    <source>
        <strain evidence="7 8">CR182</strain>
    </source>
</reference>
<evidence type="ECO:0000256" key="5">
    <source>
        <dbReference type="SAM" id="Coils"/>
    </source>
</evidence>
<name>A0A2N8L0B4_9BURK</name>
<evidence type="ECO:0000256" key="2">
    <source>
        <dbReference type="ARBA" id="ARBA00022481"/>
    </source>
</evidence>
<accession>A0A2N8L0B4</accession>
<dbReference type="Pfam" id="PF12729">
    <property type="entry name" value="4HB_MCP_1"/>
    <property type="match status" value="1"/>
</dbReference>
<dbReference type="OrthoDB" id="5441488at2"/>
<dbReference type="GO" id="GO:0005886">
    <property type="term" value="C:plasma membrane"/>
    <property type="evidence" value="ECO:0007669"/>
    <property type="project" value="TreeGrafter"/>
</dbReference>
<dbReference type="InterPro" id="IPR004089">
    <property type="entry name" value="MCPsignal_dom"/>
</dbReference>
<evidence type="ECO:0000256" key="3">
    <source>
        <dbReference type="ARBA" id="ARBA00029447"/>
    </source>
</evidence>
<evidence type="ECO:0000313" key="7">
    <source>
        <dbReference type="EMBL" id="PND39136.1"/>
    </source>
</evidence>
<feature type="coiled-coil region" evidence="5">
    <location>
        <begin position="155"/>
        <end position="191"/>
    </location>
</feature>
<protein>
    <recommendedName>
        <fullName evidence="6">Methyl-accepting transducer domain-containing protein</fullName>
    </recommendedName>
</protein>
<comment type="similarity">
    <text evidence="3">Belongs to the methyl-accepting chemotaxis (MCP) protein family.</text>
</comment>
<keyword evidence="4" id="KW-0807">Transducer</keyword>
<dbReference type="SUPFAM" id="SSF58104">
    <property type="entry name" value="Methyl-accepting chemotaxis protein (MCP) signaling domain"/>
    <property type="match status" value="1"/>
</dbReference>
<dbReference type="RefSeq" id="WP_102769055.1">
    <property type="nucleotide sequence ID" value="NZ_POSP01000003.1"/>
</dbReference>
<evidence type="ECO:0000256" key="4">
    <source>
        <dbReference type="PROSITE-ProRule" id="PRU00284"/>
    </source>
</evidence>
<proteinExistence type="inferred from homology"/>
<evidence type="ECO:0000313" key="8">
    <source>
        <dbReference type="Proteomes" id="UP000235916"/>
    </source>
</evidence>